<keyword evidence="3" id="KW-1185">Reference proteome</keyword>
<protein>
    <submittedName>
        <fullName evidence="2">Uncharacterized protein</fullName>
    </submittedName>
</protein>
<evidence type="ECO:0000313" key="2">
    <source>
        <dbReference type="EMBL" id="QKZ06897.1"/>
    </source>
</evidence>
<dbReference type="RefSeq" id="WP_158153502.1">
    <property type="nucleotide sequence ID" value="NZ_CP056030.1"/>
</dbReference>
<accession>A0A7D5DAP3</accession>
<dbReference type="Pfam" id="PF06790">
    <property type="entry name" value="UPF0259"/>
    <property type="match status" value="1"/>
</dbReference>
<evidence type="ECO:0000256" key="1">
    <source>
        <dbReference type="SAM" id="Phobius"/>
    </source>
</evidence>
<sequence length="219" mass="24286">MNPLDVLRDSLYFFRRNLAGIAQLCLPLLVLEALASQVVQHSIGPDASPMYDIAVGLLFYPLYTGALILFLDARSQGLQPLKRNLLAATLQMWPFFAVLAATSTLLIMLGLSLFILPGVYVMIRLVFAEYLLVLRGLTPMAAMRDSFQLTQGHLLPIAACVFGSLVPLWAIDLASNTVWPDPSHWQMLLLDSLNGFLQLFTSVVVYRLYMLRVGKTGQA</sequence>
<organism evidence="2 3">
    <name type="scientific">Pseudomonas eucalypticola</name>
    <dbReference type="NCBI Taxonomy" id="2599595"/>
    <lineage>
        <taxon>Bacteria</taxon>
        <taxon>Pseudomonadati</taxon>
        <taxon>Pseudomonadota</taxon>
        <taxon>Gammaproteobacteria</taxon>
        <taxon>Pseudomonadales</taxon>
        <taxon>Pseudomonadaceae</taxon>
        <taxon>Pseudomonas</taxon>
    </lineage>
</organism>
<feature type="transmembrane region" description="Helical" evidence="1">
    <location>
        <begin position="51"/>
        <end position="71"/>
    </location>
</feature>
<dbReference type="KEGG" id="pez:HWQ56_25225"/>
<dbReference type="EMBL" id="CP056030">
    <property type="protein sequence ID" value="QKZ06897.1"/>
    <property type="molecule type" value="Genomic_DNA"/>
</dbReference>
<reference evidence="2 3" key="1">
    <citation type="submission" date="2020-06" db="EMBL/GenBank/DDBJ databases">
        <title>Pseudomonas eucalypticola sp. nov., an endophyte of Eucalyptus dunnii leaves with biocontrol ability of eucalyptus leaf blight.</title>
        <authorList>
            <person name="Liu Y."/>
            <person name="Song Z."/>
            <person name="Zeng H."/>
            <person name="Lu M."/>
            <person name="Wang X."/>
            <person name="Lian X."/>
            <person name="Zhang Q."/>
        </authorList>
    </citation>
    <scope>NUCLEOTIDE SEQUENCE [LARGE SCALE GENOMIC DNA]</scope>
    <source>
        <strain evidence="2 3">NP-1</strain>
    </source>
</reference>
<keyword evidence="1" id="KW-0472">Membrane</keyword>
<keyword evidence="1" id="KW-0812">Transmembrane</keyword>
<gene>
    <name evidence="2" type="ORF">HWQ56_25225</name>
</gene>
<keyword evidence="1" id="KW-1133">Transmembrane helix</keyword>
<proteinExistence type="predicted"/>
<feature type="transmembrane region" description="Helical" evidence="1">
    <location>
        <begin position="183"/>
        <end position="209"/>
    </location>
</feature>
<dbReference type="AlphaFoldDB" id="A0A7D5DAP3"/>
<evidence type="ECO:0000313" key="3">
    <source>
        <dbReference type="Proteomes" id="UP000509568"/>
    </source>
</evidence>
<name>A0A7D5DAP3_9PSED</name>
<dbReference type="Proteomes" id="UP000509568">
    <property type="component" value="Chromosome"/>
</dbReference>
<feature type="transmembrane region" description="Helical" evidence="1">
    <location>
        <begin position="154"/>
        <end position="171"/>
    </location>
</feature>